<name>A0AA91SSN4_9MYCO</name>
<proteinExistence type="predicted"/>
<feature type="region of interest" description="Disordered" evidence="1">
    <location>
        <begin position="173"/>
        <end position="354"/>
    </location>
</feature>
<dbReference type="Proteomes" id="UP000193577">
    <property type="component" value="Unassembled WGS sequence"/>
</dbReference>
<feature type="region of interest" description="Disordered" evidence="1">
    <location>
        <begin position="366"/>
        <end position="410"/>
    </location>
</feature>
<organism evidence="2 3">
    <name type="scientific">Mycolicibacillus koreensis</name>
    <dbReference type="NCBI Taxonomy" id="1069220"/>
    <lineage>
        <taxon>Bacteria</taxon>
        <taxon>Bacillati</taxon>
        <taxon>Actinomycetota</taxon>
        <taxon>Actinomycetes</taxon>
        <taxon>Mycobacteriales</taxon>
        <taxon>Mycobacteriaceae</taxon>
        <taxon>Mycolicibacillus</taxon>
    </lineage>
</organism>
<comment type="caution">
    <text evidence="2">The sequence shown here is derived from an EMBL/GenBank/DDBJ whole genome shotgun (WGS) entry which is preliminary data.</text>
</comment>
<gene>
    <name evidence="2" type="ORF">B8W67_05850</name>
</gene>
<feature type="compositionally biased region" description="Basic and acidic residues" evidence="1">
    <location>
        <begin position="272"/>
        <end position="296"/>
    </location>
</feature>
<dbReference type="AlphaFoldDB" id="A0AA91SSN4"/>
<dbReference type="EMBL" id="NCXO01000008">
    <property type="protein sequence ID" value="OSC34769.1"/>
    <property type="molecule type" value="Genomic_DNA"/>
</dbReference>
<sequence length="560" mass="56732">MLPAAAADEAGVADVDAALTAAQRGVFAFQDGPQGSVWNSSPPDPLRLDTDTVQAAVKNHLQGIADVFAQIDQLMKNSGEPYLMQYRQKLQPHFAAMAKLPDRAKDIADQLTAASDGAQSAYQAVTAANRAARSQLSTDGSLTDPGPATQMRTQLEKAGSVIGQANEKLANVFSDSPAAPLVPNYGTPGRHRDTTKDKGTEKPKVEPKPTVPAAHKPDTKPTDTKPTVPSMPKAPAMPNLGGMPRMGGNPGNSLGTPHSGGGGPKPLLGEQSRPKHEPKPLLDDEKKDEKPKDKPKLSTATDAANRKAAAAKPGEEKKPETKAGPQKAAAPKPGEKPEAKPDGPKEVDVKGKKVAFPDAKTAKMAQLLSGADPAHPMSLSDAAAKAGLTPPVPGHDPGQQVPPTDARPGDVLVAGDRQFMVLGDGQFYDLSEFKIVGADALPADLGDRGGYFRLPDAGDAAASPVSGPTDDPAAFAVPGGTPPAAEPSDASAAPPPAPGAVPGAAPPSPAGPGSVPSQGTPGVPSEGDGGGPANAESTDTGGVDAVPSTGTSAMDPGAVK</sequence>
<accession>A0AA91SSN4</accession>
<feature type="region of interest" description="Disordered" evidence="1">
    <location>
        <begin position="444"/>
        <end position="560"/>
    </location>
</feature>
<feature type="compositionally biased region" description="Low complexity" evidence="1">
    <location>
        <begin position="322"/>
        <end position="332"/>
    </location>
</feature>
<protein>
    <submittedName>
        <fullName evidence="2">Uncharacterized protein</fullName>
    </submittedName>
</protein>
<evidence type="ECO:0000313" key="2">
    <source>
        <dbReference type="EMBL" id="OSC34769.1"/>
    </source>
</evidence>
<feature type="compositionally biased region" description="Basic and acidic residues" evidence="1">
    <location>
        <begin position="333"/>
        <end position="351"/>
    </location>
</feature>
<feature type="compositionally biased region" description="Low complexity" evidence="1">
    <location>
        <begin position="300"/>
        <end position="312"/>
    </location>
</feature>
<feature type="compositionally biased region" description="Pro residues" evidence="1">
    <location>
        <begin position="493"/>
        <end position="510"/>
    </location>
</feature>
<evidence type="ECO:0000256" key="1">
    <source>
        <dbReference type="SAM" id="MobiDB-lite"/>
    </source>
</evidence>
<keyword evidence="3" id="KW-1185">Reference proteome</keyword>
<evidence type="ECO:0000313" key="3">
    <source>
        <dbReference type="Proteomes" id="UP000193577"/>
    </source>
</evidence>
<feature type="compositionally biased region" description="Basic and acidic residues" evidence="1">
    <location>
        <begin position="190"/>
        <end position="207"/>
    </location>
</feature>
<reference evidence="2 3" key="1">
    <citation type="submission" date="2017-04" db="EMBL/GenBank/DDBJ databases">
        <title>The new phylogeny of genus Mycobacterium.</title>
        <authorList>
            <person name="Tortoli E."/>
            <person name="Trovato A."/>
            <person name="Cirillo D.M."/>
        </authorList>
    </citation>
    <scope>NUCLEOTIDE SEQUENCE [LARGE SCALE GENOMIC DNA]</scope>
    <source>
        <strain evidence="2 3">KCTC 19819</strain>
    </source>
</reference>